<dbReference type="AlphaFoldDB" id="A0A6V7D4N1"/>
<organism evidence="1">
    <name type="scientific">Xanthomonas hortorum pv. gardneri</name>
    <dbReference type="NCBI Taxonomy" id="2754056"/>
    <lineage>
        <taxon>Bacteria</taxon>
        <taxon>Pseudomonadati</taxon>
        <taxon>Pseudomonadota</taxon>
        <taxon>Gammaproteobacteria</taxon>
        <taxon>Lysobacterales</taxon>
        <taxon>Lysobacteraceae</taxon>
        <taxon>Xanthomonas</taxon>
    </lineage>
</organism>
<reference evidence="1" key="1">
    <citation type="submission" date="2020-07" db="EMBL/GenBank/DDBJ databases">
        <authorList>
            <person name="Pothier F. J."/>
        </authorList>
    </citation>
    <scope>NUCLEOTIDE SEQUENCE</scope>
    <source>
        <strain evidence="1">CFBP 8129</strain>
    </source>
</reference>
<accession>A0A6V7D4N1</accession>
<sequence length="191" mass="19483">MWVCCQRHELPVPFGCSKCCCSPRSDQADCGLARANARGVPKRGAGVPARGSTGWGRGGRGASCPGARFQVNGLIDFFPGARCVGVCVRTDALAGRTLRLGRSESLETASVVQSIGGLDEWRLSDAVVGRLSAARGPGVGGFVGAHLGAMGHLGKALAPRCAPTGVGDLAWSAACHPACCRSAPGRDGPSR</sequence>
<protein>
    <submittedName>
        <fullName evidence="1">Uncharacterized protein</fullName>
    </submittedName>
</protein>
<name>A0A6V7D4N1_9XANT</name>
<dbReference type="EMBL" id="LR828253">
    <property type="protein sequence ID" value="CAD0328208.1"/>
    <property type="molecule type" value="Genomic_DNA"/>
</dbReference>
<proteinExistence type="predicted"/>
<dbReference type="EMBL" id="LR828253">
    <property type="protein sequence ID" value="CAD0328217.1"/>
    <property type="molecule type" value="Genomic_DNA"/>
</dbReference>
<evidence type="ECO:0000313" key="1">
    <source>
        <dbReference type="EMBL" id="CAD0328208.1"/>
    </source>
</evidence>
<gene>
    <name evidence="1" type="ORF">CFBP8129_20270</name>
</gene>